<evidence type="ECO:0000256" key="1">
    <source>
        <dbReference type="SAM" id="MobiDB-lite"/>
    </source>
</evidence>
<organism evidence="2 3">
    <name type="scientific">Mycena metata</name>
    <dbReference type="NCBI Taxonomy" id="1033252"/>
    <lineage>
        <taxon>Eukaryota</taxon>
        <taxon>Fungi</taxon>
        <taxon>Dikarya</taxon>
        <taxon>Basidiomycota</taxon>
        <taxon>Agaricomycotina</taxon>
        <taxon>Agaricomycetes</taxon>
        <taxon>Agaricomycetidae</taxon>
        <taxon>Agaricales</taxon>
        <taxon>Marasmiineae</taxon>
        <taxon>Mycenaceae</taxon>
        <taxon>Mycena</taxon>
    </lineage>
</organism>
<feature type="region of interest" description="Disordered" evidence="1">
    <location>
        <begin position="1"/>
        <end position="27"/>
    </location>
</feature>
<feature type="compositionally biased region" description="Polar residues" evidence="1">
    <location>
        <begin position="910"/>
        <end position="923"/>
    </location>
</feature>
<sequence length="985" mass="110311">MSQTPKSSDPDDKQAKKLTKQKKAADALKPNVAEAQEMVRNDYFLGYGICPIVVPHLGGQGPAVVPGPLQRAKQNKAMANLRGIAGEDGSGLLRLDSQYALVFGVDPTLVDRATLCKDVNGPFQQVKWQDGAVENQITMYAGFHRTEFLKDELLKDSYTEYKKVIKFLQKHPGKATQQQKAQDLEKILNENGLWLCGFYDPLTRLKERFLADAKKSQTVLLQLSSNNTLASHMDTPLHHFNNIARTLAASKDPEDRNGLLTWAKSTTPGDVSTLLYKHKDVVELLASVHNIPTFGADGLTPSQLLEAKKTMWGLLEPFIRGGYYTLVYLSAPMNATLGNVDVDVDVPAEVFSQAVVDCFTKHAAGTVGEITGQAIDKLARPLIMDKLVRIFDKAFDKHLDNVLDYFGWDSVTWNEAMGLYATAVKELVDTEDQDENWDEADIKAWKLVPSKLVDILEHQRMTCYPFLPDMPCKTPMFSPAFLHGLYGIFKEITPALSLIAMWMVPGLSDFRAQRAGTKSKSTGEVATPSETCLVLQHLSYFQFLGDADRDWSHADFPKSGMVCWSPETKASRATEPVARLWLKLVAFILKNRTAVLLKNSINIERALSGDTREFGESSEATLQLALKKWSDQVHTAEKKKKSDFRKTEVHPRYMQNCPTEIYDGDEHHMFTKHPNFRRGLEWSTYNFLTSPAGNNTPAVRLRYSQALWSDYKMSKDDIYPMIENDAEILLVYRAKLHSLVTTTLGLGKWEFWFKIHSEPAASTPLPTPVDADVSVVRTDIQNHRFSSMLTEAFTKFSKALNKPGVCGVPTFDNDDKPVGSALHPAIGAAFENVYKASASVLRRIQVAELVHKDLAALERKDETHKLEKVSWYKFSNKFEERGIPIHYAAANDVEKHYGKTITVKAKKQVNRATEGSSEVNTIQNKEKRPAEDEREEPGSKEKRPAEDELDEPASKKPRKELNTVQTASDGSIPYPANQLALVGIE</sequence>
<feature type="region of interest" description="Disordered" evidence="1">
    <location>
        <begin position="908"/>
        <end position="985"/>
    </location>
</feature>
<reference evidence="2" key="1">
    <citation type="submission" date="2023-03" db="EMBL/GenBank/DDBJ databases">
        <title>Massive genome expansion in bonnet fungi (Mycena s.s.) driven by repeated elements and novel gene families across ecological guilds.</title>
        <authorList>
            <consortium name="Lawrence Berkeley National Laboratory"/>
            <person name="Harder C.B."/>
            <person name="Miyauchi S."/>
            <person name="Viragh M."/>
            <person name="Kuo A."/>
            <person name="Thoen E."/>
            <person name="Andreopoulos B."/>
            <person name="Lu D."/>
            <person name="Skrede I."/>
            <person name="Drula E."/>
            <person name="Henrissat B."/>
            <person name="Morin E."/>
            <person name="Kohler A."/>
            <person name="Barry K."/>
            <person name="LaButti K."/>
            <person name="Morin E."/>
            <person name="Salamov A."/>
            <person name="Lipzen A."/>
            <person name="Mereny Z."/>
            <person name="Hegedus B."/>
            <person name="Baldrian P."/>
            <person name="Stursova M."/>
            <person name="Weitz H."/>
            <person name="Taylor A."/>
            <person name="Grigoriev I.V."/>
            <person name="Nagy L.G."/>
            <person name="Martin F."/>
            <person name="Kauserud H."/>
        </authorList>
    </citation>
    <scope>NUCLEOTIDE SEQUENCE</scope>
    <source>
        <strain evidence="2">CBHHK182m</strain>
    </source>
</reference>
<comment type="caution">
    <text evidence="2">The sequence shown here is derived from an EMBL/GenBank/DDBJ whole genome shotgun (WGS) entry which is preliminary data.</text>
</comment>
<gene>
    <name evidence="2" type="ORF">B0H16DRAFT_1455120</name>
</gene>
<dbReference type="Proteomes" id="UP001215598">
    <property type="component" value="Unassembled WGS sequence"/>
</dbReference>
<evidence type="ECO:0000313" key="3">
    <source>
        <dbReference type="Proteomes" id="UP001215598"/>
    </source>
</evidence>
<protein>
    <submittedName>
        <fullName evidence="2">Uncharacterized protein</fullName>
    </submittedName>
</protein>
<accession>A0AAD7JI64</accession>
<name>A0AAD7JI64_9AGAR</name>
<feature type="compositionally biased region" description="Basic and acidic residues" evidence="1">
    <location>
        <begin position="924"/>
        <end position="946"/>
    </location>
</feature>
<dbReference type="EMBL" id="JARKIB010000029">
    <property type="protein sequence ID" value="KAJ7763877.1"/>
    <property type="molecule type" value="Genomic_DNA"/>
</dbReference>
<proteinExistence type="predicted"/>
<dbReference type="AlphaFoldDB" id="A0AAD7JI64"/>
<evidence type="ECO:0000313" key="2">
    <source>
        <dbReference type="EMBL" id="KAJ7763877.1"/>
    </source>
</evidence>
<keyword evidence="3" id="KW-1185">Reference proteome</keyword>